<evidence type="ECO:0000256" key="2">
    <source>
        <dbReference type="SAM" id="SignalP"/>
    </source>
</evidence>
<keyword evidence="1" id="KW-0472">Membrane</keyword>
<feature type="transmembrane region" description="Helical" evidence="1">
    <location>
        <begin position="56"/>
        <end position="80"/>
    </location>
</feature>
<evidence type="ECO:0000313" key="3">
    <source>
        <dbReference type="EMBL" id="CAG8475995.1"/>
    </source>
</evidence>
<feature type="chain" id="PRO_5040143782" evidence="2">
    <location>
        <begin position="24"/>
        <end position="85"/>
    </location>
</feature>
<keyword evidence="1" id="KW-0812">Transmembrane</keyword>
<dbReference type="OrthoDB" id="10548835at2759"/>
<keyword evidence="4" id="KW-1185">Reference proteome</keyword>
<reference evidence="3" key="1">
    <citation type="submission" date="2021-06" db="EMBL/GenBank/DDBJ databases">
        <authorList>
            <person name="Kallberg Y."/>
            <person name="Tangrot J."/>
            <person name="Rosling A."/>
        </authorList>
    </citation>
    <scope>NUCLEOTIDE SEQUENCE</scope>
    <source>
        <strain evidence="3">BR232B</strain>
    </source>
</reference>
<proteinExistence type="predicted"/>
<dbReference type="Proteomes" id="UP000789739">
    <property type="component" value="Unassembled WGS sequence"/>
</dbReference>
<accession>A0A9N8W3J2</accession>
<protein>
    <submittedName>
        <fullName evidence="3">3629_t:CDS:1</fullName>
    </submittedName>
</protein>
<comment type="caution">
    <text evidence="3">The sequence shown here is derived from an EMBL/GenBank/DDBJ whole genome shotgun (WGS) entry which is preliminary data.</text>
</comment>
<evidence type="ECO:0000256" key="1">
    <source>
        <dbReference type="SAM" id="Phobius"/>
    </source>
</evidence>
<keyword evidence="2" id="KW-0732">Signal</keyword>
<evidence type="ECO:0000313" key="4">
    <source>
        <dbReference type="Proteomes" id="UP000789739"/>
    </source>
</evidence>
<name>A0A9N8W3J2_9GLOM</name>
<gene>
    <name evidence="3" type="ORF">PBRASI_LOCUS1327</name>
</gene>
<keyword evidence="1" id="KW-1133">Transmembrane helix</keyword>
<dbReference type="AlphaFoldDB" id="A0A9N8W3J2"/>
<dbReference type="EMBL" id="CAJVPI010000083">
    <property type="protein sequence ID" value="CAG8475995.1"/>
    <property type="molecule type" value="Genomic_DNA"/>
</dbReference>
<feature type="signal peptide" evidence="2">
    <location>
        <begin position="1"/>
        <end position="23"/>
    </location>
</feature>
<organism evidence="3 4">
    <name type="scientific">Paraglomus brasilianum</name>
    <dbReference type="NCBI Taxonomy" id="144538"/>
    <lineage>
        <taxon>Eukaryota</taxon>
        <taxon>Fungi</taxon>
        <taxon>Fungi incertae sedis</taxon>
        <taxon>Mucoromycota</taxon>
        <taxon>Glomeromycotina</taxon>
        <taxon>Glomeromycetes</taxon>
        <taxon>Paraglomerales</taxon>
        <taxon>Paraglomeraceae</taxon>
        <taxon>Paraglomus</taxon>
    </lineage>
</organism>
<sequence length="85" mass="8932">MLDYRVVLGMLLLTLCMISHGAALPITDQKDTFILSSANTDDPSTIPGQSLRLPSIAPIVAAVLALLTAPVMLISALIIATSKSR</sequence>